<dbReference type="Pfam" id="PF02424">
    <property type="entry name" value="ApbE"/>
    <property type="match status" value="1"/>
</dbReference>
<evidence type="ECO:0000256" key="2">
    <source>
        <dbReference type="ARBA" id="ARBA00011955"/>
    </source>
</evidence>
<keyword evidence="5" id="KW-0808">Transferase</keyword>
<reference evidence="11 12" key="1">
    <citation type="journal article" date="2012" name="J. Bacteriol.">
        <title>Complete Genome Sequence of the Beer Spoilage Organism Pediococcus claussenii ATCC BAA-344T.</title>
        <authorList>
            <person name="Pittet V."/>
            <person name="Abegunde T."/>
            <person name="Marfleet T."/>
            <person name="Haakensen M."/>
            <person name="Morrow K."/>
            <person name="Jayaprakash T."/>
            <person name="Schroeder K."/>
            <person name="Trost B."/>
            <person name="Byrns S."/>
            <person name="Bergsveinson J."/>
            <person name="Kusalik A."/>
            <person name="Ziola B."/>
        </authorList>
    </citation>
    <scope>NUCLEOTIDE SEQUENCE [LARGE SCALE GENOMIC DNA]</scope>
    <source>
        <strain evidence="11 12">ATCC BAA-344</strain>
    </source>
</reference>
<dbReference type="PANTHER" id="PTHR30040">
    <property type="entry name" value="THIAMINE BIOSYNTHESIS LIPOPROTEIN APBE"/>
    <property type="match status" value="1"/>
</dbReference>
<evidence type="ECO:0000256" key="1">
    <source>
        <dbReference type="ARBA" id="ARBA00001946"/>
    </source>
</evidence>
<dbReference type="HOGENOM" id="CLU_044403_4_0_9"/>
<evidence type="ECO:0000313" key="12">
    <source>
        <dbReference type="Proteomes" id="UP000005444"/>
    </source>
</evidence>
<dbReference type="EC" id="2.7.1.180" evidence="2"/>
<proteinExistence type="predicted"/>
<dbReference type="GO" id="GO:0046872">
    <property type="term" value="F:metal ion binding"/>
    <property type="evidence" value="ECO:0007669"/>
    <property type="project" value="UniProtKB-KW"/>
</dbReference>
<dbReference type="SUPFAM" id="SSF143631">
    <property type="entry name" value="ApbE-like"/>
    <property type="match status" value="1"/>
</dbReference>
<dbReference type="Proteomes" id="UP000005444">
    <property type="component" value="Chromosome"/>
</dbReference>
<evidence type="ECO:0000256" key="8">
    <source>
        <dbReference type="ARBA" id="ARBA00022842"/>
    </source>
</evidence>
<evidence type="ECO:0000256" key="9">
    <source>
        <dbReference type="ARBA" id="ARBA00031306"/>
    </source>
</evidence>
<keyword evidence="8" id="KW-0460">Magnesium</keyword>
<name>G8PEX7_PEDCP</name>
<keyword evidence="4" id="KW-0285">Flavoprotein</keyword>
<sequence length="240" mass="26815">MSDLFFKSYVINSMGMPFTVKLGFTLSTDFFSNKVIFENLIKKITVYLNHIDEHFSPFKKMSLVSKFQRRELTLPEFTTEFQEVYNIAESATSETKAYFDAHVKGVYDPTGLVKGWAIEKAFYSFLHPLVSKHLVQAVAINGAGDMQFEVESETDFKWQIGIEDPLDPSKTLAVFQMPTGAIATSGTSKRGEHIIRTGSGEELIQASIIAPSLIQADIYATAAISAGRTPFLELIQTKNF</sequence>
<keyword evidence="6" id="KW-0479">Metal-binding</keyword>
<dbReference type="RefSeq" id="WP_014215850.1">
    <property type="nucleotide sequence ID" value="NC_016605.1"/>
</dbReference>
<dbReference type="Gene3D" id="3.10.520.10">
    <property type="entry name" value="ApbE-like domains"/>
    <property type="match status" value="2"/>
</dbReference>
<dbReference type="InterPro" id="IPR024932">
    <property type="entry name" value="ApbE"/>
</dbReference>
<protein>
    <recommendedName>
        <fullName evidence="3">FAD:protein FMN transferase</fullName>
        <ecNumber evidence="2">2.7.1.180</ecNumber>
    </recommendedName>
    <alternativeName>
        <fullName evidence="9">Flavin transferase</fullName>
    </alternativeName>
</protein>
<evidence type="ECO:0000256" key="5">
    <source>
        <dbReference type="ARBA" id="ARBA00022679"/>
    </source>
</evidence>
<evidence type="ECO:0000256" key="3">
    <source>
        <dbReference type="ARBA" id="ARBA00016337"/>
    </source>
</evidence>
<dbReference type="InterPro" id="IPR003374">
    <property type="entry name" value="ApbE-like_sf"/>
</dbReference>
<accession>G8PEX7</accession>
<dbReference type="GO" id="GO:0016740">
    <property type="term" value="F:transferase activity"/>
    <property type="evidence" value="ECO:0007669"/>
    <property type="project" value="UniProtKB-KW"/>
</dbReference>
<evidence type="ECO:0000256" key="7">
    <source>
        <dbReference type="ARBA" id="ARBA00022827"/>
    </source>
</evidence>
<dbReference type="KEGG" id="pce:PECL_1432"/>
<dbReference type="eggNOG" id="COG1477">
    <property type="taxonomic scope" value="Bacteria"/>
</dbReference>
<dbReference type="EMBL" id="CP003137">
    <property type="protein sequence ID" value="AEV95656.1"/>
    <property type="molecule type" value="Genomic_DNA"/>
</dbReference>
<dbReference type="AlphaFoldDB" id="G8PEX7"/>
<dbReference type="STRING" id="701521.PECL_1432"/>
<gene>
    <name evidence="11" type="ordered locus">PECL_1432</name>
</gene>
<keyword evidence="7" id="KW-0274">FAD</keyword>
<evidence type="ECO:0000313" key="11">
    <source>
        <dbReference type="EMBL" id="AEV95656.1"/>
    </source>
</evidence>
<keyword evidence="12" id="KW-1185">Reference proteome</keyword>
<evidence type="ECO:0000256" key="10">
    <source>
        <dbReference type="ARBA" id="ARBA00048540"/>
    </source>
</evidence>
<organism evidence="11 12">
    <name type="scientific">Pediococcus claussenii (strain ATCC BAA-344 / DSM 14800 / JCM 18046 / KCTC 3811 / LMG 21948 / P06)</name>
    <dbReference type="NCBI Taxonomy" id="701521"/>
    <lineage>
        <taxon>Bacteria</taxon>
        <taxon>Bacillati</taxon>
        <taxon>Bacillota</taxon>
        <taxon>Bacilli</taxon>
        <taxon>Lactobacillales</taxon>
        <taxon>Lactobacillaceae</taxon>
        <taxon>Pediococcus</taxon>
    </lineage>
</organism>
<comment type="cofactor">
    <cofactor evidence="1">
        <name>Mg(2+)</name>
        <dbReference type="ChEBI" id="CHEBI:18420"/>
    </cofactor>
</comment>
<comment type="catalytic activity">
    <reaction evidence="10">
        <text>L-threonyl-[protein] + FAD = FMN-L-threonyl-[protein] + AMP + H(+)</text>
        <dbReference type="Rhea" id="RHEA:36847"/>
        <dbReference type="Rhea" id="RHEA-COMP:11060"/>
        <dbReference type="Rhea" id="RHEA-COMP:11061"/>
        <dbReference type="ChEBI" id="CHEBI:15378"/>
        <dbReference type="ChEBI" id="CHEBI:30013"/>
        <dbReference type="ChEBI" id="CHEBI:57692"/>
        <dbReference type="ChEBI" id="CHEBI:74257"/>
        <dbReference type="ChEBI" id="CHEBI:456215"/>
        <dbReference type="EC" id="2.7.1.180"/>
    </reaction>
</comment>
<evidence type="ECO:0000256" key="4">
    <source>
        <dbReference type="ARBA" id="ARBA00022630"/>
    </source>
</evidence>
<evidence type="ECO:0000256" key="6">
    <source>
        <dbReference type="ARBA" id="ARBA00022723"/>
    </source>
</evidence>
<dbReference type="PATRIC" id="fig|701521.8.peg.1336"/>
<dbReference type="PANTHER" id="PTHR30040:SF2">
    <property type="entry name" value="FAD:PROTEIN FMN TRANSFERASE"/>
    <property type="match status" value="1"/>
</dbReference>